<dbReference type="Proteomes" id="UP000289152">
    <property type="component" value="Unassembled WGS sequence"/>
</dbReference>
<evidence type="ECO:0000259" key="11">
    <source>
        <dbReference type="Pfam" id="PF01138"/>
    </source>
</evidence>
<dbReference type="GO" id="GO:0035925">
    <property type="term" value="F:mRNA 3'-UTR AU-rich region binding"/>
    <property type="evidence" value="ECO:0007669"/>
    <property type="project" value="TreeGrafter"/>
</dbReference>
<dbReference type="AlphaFoldDB" id="A0A4Q1BAW2"/>
<keyword evidence="5" id="KW-0698">rRNA processing</keyword>
<dbReference type="InterPro" id="IPR050590">
    <property type="entry name" value="Exosome_comp_Rrp42_subfam"/>
</dbReference>
<sequence>MAITATTDALQGAQDQANSSTSTQSTTAAAAVYKRLHPQQYLSRFLAKGYRPDGRRVNEFREASLNTGSVSTADGSSLVRLGSTTVVCGIKAEIAEPTSSSPDQGYLIVPNVDLPALCSPRYKPGPPSDEAQVLSVWLYDLLISSRVVDLTSLCIVPGKAVWALYIDVVCINYDGNAFDAAVLAVMAALKNTKLHGARYNDETGKVNLIRGEKYSLKLGRIPLAASFGIFNE</sequence>
<feature type="region of interest" description="Disordered" evidence="10">
    <location>
        <begin position="1"/>
        <end position="24"/>
    </location>
</feature>
<dbReference type="Gene3D" id="3.30.230.70">
    <property type="entry name" value="GHMP Kinase, N-terminal domain"/>
    <property type="match status" value="1"/>
</dbReference>
<keyword evidence="4" id="KW-0963">Cytoplasm</keyword>
<feature type="compositionally biased region" description="Low complexity" evidence="10">
    <location>
        <begin position="13"/>
        <end position="24"/>
    </location>
</feature>
<evidence type="ECO:0000313" key="13">
    <source>
        <dbReference type="Proteomes" id="UP000289152"/>
    </source>
</evidence>
<dbReference type="SUPFAM" id="SSF54211">
    <property type="entry name" value="Ribosomal protein S5 domain 2-like"/>
    <property type="match status" value="1"/>
</dbReference>
<dbReference type="GO" id="GO:0005730">
    <property type="term" value="C:nucleolus"/>
    <property type="evidence" value="ECO:0007669"/>
    <property type="project" value="UniProtKB-SubCell"/>
</dbReference>
<gene>
    <name evidence="12" type="ORF">M231_06808</name>
</gene>
<dbReference type="PANTHER" id="PTHR11097">
    <property type="entry name" value="EXOSOME COMPLEX EXONUCLEASE RIBOSOMAL RNA PROCESSING PROTEIN"/>
    <property type="match status" value="1"/>
</dbReference>
<dbReference type="GO" id="GO:0034476">
    <property type="term" value="P:U5 snRNA 3'-end processing"/>
    <property type="evidence" value="ECO:0007669"/>
    <property type="project" value="TreeGrafter"/>
</dbReference>
<keyword evidence="8" id="KW-0539">Nucleus</keyword>
<dbReference type="FunFam" id="3.30.230.70:FF:000017">
    <property type="entry name" value="Exosome complex component Rrp42"/>
    <property type="match status" value="1"/>
</dbReference>
<evidence type="ECO:0000256" key="4">
    <source>
        <dbReference type="ARBA" id="ARBA00022490"/>
    </source>
</evidence>
<dbReference type="GO" id="GO:0034473">
    <property type="term" value="P:U1 snRNA 3'-end processing"/>
    <property type="evidence" value="ECO:0007669"/>
    <property type="project" value="TreeGrafter"/>
</dbReference>
<accession>A0A4Q1BAW2</accession>
<dbReference type="Pfam" id="PF01138">
    <property type="entry name" value="RNase_PH"/>
    <property type="match status" value="1"/>
</dbReference>
<dbReference type="GO" id="GO:0071035">
    <property type="term" value="P:nuclear polyadenylation-dependent rRNA catabolic process"/>
    <property type="evidence" value="ECO:0007669"/>
    <property type="project" value="TreeGrafter"/>
</dbReference>
<dbReference type="STRING" id="5217.A0A4Q1BAW2"/>
<dbReference type="GO" id="GO:0000176">
    <property type="term" value="C:nuclear exosome (RNase complex)"/>
    <property type="evidence" value="ECO:0007669"/>
    <property type="project" value="TreeGrafter"/>
</dbReference>
<dbReference type="InterPro" id="IPR020568">
    <property type="entry name" value="Ribosomal_Su5_D2-typ_SF"/>
</dbReference>
<evidence type="ECO:0000256" key="10">
    <source>
        <dbReference type="SAM" id="MobiDB-lite"/>
    </source>
</evidence>
<comment type="similarity">
    <text evidence="3">Belongs to the RNase PH family.</text>
</comment>
<comment type="subcellular location">
    <subcellularLocation>
        <location evidence="1">Cytoplasm</location>
    </subcellularLocation>
    <subcellularLocation>
        <location evidence="2">Nucleus</location>
        <location evidence="2">Nucleolus</location>
    </subcellularLocation>
</comment>
<name>A0A4Q1BAW2_TREME</name>
<reference evidence="12 13" key="1">
    <citation type="submission" date="2016-06" db="EMBL/GenBank/DDBJ databases">
        <title>Evolution of pathogenesis and genome organization in the Tremellales.</title>
        <authorList>
            <person name="Cuomo C."/>
            <person name="Litvintseva A."/>
            <person name="Heitman J."/>
            <person name="Chen Y."/>
            <person name="Sun S."/>
            <person name="Springer D."/>
            <person name="Dromer F."/>
            <person name="Young S."/>
            <person name="Zeng Q."/>
            <person name="Chapman S."/>
            <person name="Gujja S."/>
            <person name="Saif S."/>
            <person name="Birren B."/>
        </authorList>
    </citation>
    <scope>NUCLEOTIDE SEQUENCE [LARGE SCALE GENOMIC DNA]</scope>
    <source>
        <strain evidence="12 13">ATCC 28783</strain>
    </source>
</reference>
<dbReference type="PANTHER" id="PTHR11097:SF9">
    <property type="entry name" value="EXOSOME COMPLEX COMPONENT RRP43"/>
    <property type="match status" value="1"/>
</dbReference>
<dbReference type="GO" id="GO:0016075">
    <property type="term" value="P:rRNA catabolic process"/>
    <property type="evidence" value="ECO:0007669"/>
    <property type="project" value="TreeGrafter"/>
</dbReference>
<dbReference type="GO" id="GO:0000177">
    <property type="term" value="C:cytoplasmic exosome (RNase complex)"/>
    <property type="evidence" value="ECO:0007669"/>
    <property type="project" value="TreeGrafter"/>
</dbReference>
<dbReference type="GO" id="GO:0034475">
    <property type="term" value="P:U4 snRNA 3'-end processing"/>
    <property type="evidence" value="ECO:0007669"/>
    <property type="project" value="TreeGrafter"/>
</dbReference>
<evidence type="ECO:0000256" key="6">
    <source>
        <dbReference type="ARBA" id="ARBA00022835"/>
    </source>
</evidence>
<dbReference type="InterPro" id="IPR001247">
    <property type="entry name" value="ExoRNase_PH_dom1"/>
</dbReference>
<evidence type="ECO:0000256" key="9">
    <source>
        <dbReference type="ARBA" id="ARBA00030617"/>
    </source>
</evidence>
<evidence type="ECO:0000256" key="2">
    <source>
        <dbReference type="ARBA" id="ARBA00004604"/>
    </source>
</evidence>
<dbReference type="EMBL" id="SDIL01000115">
    <property type="protein sequence ID" value="RXK35932.1"/>
    <property type="molecule type" value="Genomic_DNA"/>
</dbReference>
<keyword evidence="6" id="KW-0271">Exosome</keyword>
<proteinExistence type="inferred from homology"/>
<dbReference type="GO" id="GO:0000467">
    <property type="term" value="P:exonucleolytic trimming to generate mature 3'-end of 5.8S rRNA from tricistronic rRNA transcript (SSU-rRNA, 5.8S rRNA, LSU-rRNA)"/>
    <property type="evidence" value="ECO:0007669"/>
    <property type="project" value="TreeGrafter"/>
</dbReference>
<keyword evidence="13" id="KW-1185">Reference proteome</keyword>
<dbReference type="GO" id="GO:0071028">
    <property type="term" value="P:nuclear mRNA surveillance"/>
    <property type="evidence" value="ECO:0007669"/>
    <property type="project" value="TreeGrafter"/>
</dbReference>
<evidence type="ECO:0000256" key="7">
    <source>
        <dbReference type="ARBA" id="ARBA00022884"/>
    </source>
</evidence>
<dbReference type="OrthoDB" id="45882at2759"/>
<dbReference type="VEuPathDB" id="FungiDB:TREMEDRAFT_23063"/>
<keyword evidence="7" id="KW-0694">RNA-binding</keyword>
<dbReference type="GO" id="GO:0071038">
    <property type="term" value="P:TRAMP-dependent tRNA surveillance pathway"/>
    <property type="evidence" value="ECO:0007669"/>
    <property type="project" value="TreeGrafter"/>
</dbReference>
<dbReference type="InterPro" id="IPR027408">
    <property type="entry name" value="PNPase/RNase_PH_dom_sf"/>
</dbReference>
<dbReference type="InterPro" id="IPR033196">
    <property type="entry name" value="Rrp43"/>
</dbReference>
<organism evidence="12 13">
    <name type="scientific">Tremella mesenterica</name>
    <name type="common">Jelly fungus</name>
    <dbReference type="NCBI Taxonomy" id="5217"/>
    <lineage>
        <taxon>Eukaryota</taxon>
        <taxon>Fungi</taxon>
        <taxon>Dikarya</taxon>
        <taxon>Basidiomycota</taxon>
        <taxon>Agaricomycotina</taxon>
        <taxon>Tremellomycetes</taxon>
        <taxon>Tremellales</taxon>
        <taxon>Tremellaceae</taxon>
        <taxon>Tremella</taxon>
    </lineage>
</organism>
<evidence type="ECO:0000313" key="12">
    <source>
        <dbReference type="EMBL" id="RXK35932.1"/>
    </source>
</evidence>
<evidence type="ECO:0000256" key="1">
    <source>
        <dbReference type="ARBA" id="ARBA00004496"/>
    </source>
</evidence>
<dbReference type="FunCoup" id="A0A4Q1BAW2">
    <property type="interactions" value="513"/>
</dbReference>
<feature type="domain" description="Exoribonuclease phosphorolytic" evidence="11">
    <location>
        <begin position="59"/>
        <end position="194"/>
    </location>
</feature>
<dbReference type="InParanoid" id="A0A4Q1BAW2"/>
<dbReference type="CDD" id="cd11369">
    <property type="entry name" value="RNase_PH_RRP43"/>
    <property type="match status" value="1"/>
</dbReference>
<protein>
    <recommendedName>
        <fullName evidence="9">Ribosomal RNA-processing protein 43</fullName>
    </recommendedName>
</protein>
<evidence type="ECO:0000256" key="5">
    <source>
        <dbReference type="ARBA" id="ARBA00022552"/>
    </source>
</evidence>
<evidence type="ECO:0000256" key="3">
    <source>
        <dbReference type="ARBA" id="ARBA00006678"/>
    </source>
</evidence>
<comment type="caution">
    <text evidence="12">The sequence shown here is derived from an EMBL/GenBank/DDBJ whole genome shotgun (WGS) entry which is preliminary data.</text>
</comment>
<evidence type="ECO:0000256" key="8">
    <source>
        <dbReference type="ARBA" id="ARBA00023242"/>
    </source>
</evidence>